<dbReference type="SUPFAM" id="SSF56349">
    <property type="entry name" value="DNA breaking-rejoining enzymes"/>
    <property type="match status" value="1"/>
</dbReference>
<dbReference type="GO" id="GO:0006310">
    <property type="term" value="P:DNA recombination"/>
    <property type="evidence" value="ECO:0007669"/>
    <property type="project" value="UniProtKB-KW"/>
</dbReference>
<gene>
    <name evidence="10" type="primary">75</name>
    <name evidence="10" type="ORF">HSTV2_75</name>
</gene>
<dbReference type="PROSITE" id="PS51898">
    <property type="entry name" value="TYR_RECOMBINASE"/>
    <property type="match status" value="1"/>
</dbReference>
<dbReference type="GO" id="GO:0015074">
    <property type="term" value="P:DNA integration"/>
    <property type="evidence" value="ECO:0007669"/>
    <property type="project" value="InterPro"/>
</dbReference>
<feature type="compositionally biased region" description="Basic and acidic residues" evidence="8">
    <location>
        <begin position="376"/>
        <end position="387"/>
    </location>
</feature>
<dbReference type="EMBL" id="KC117376">
    <property type="protein sequence ID" value="AGC34342.1"/>
    <property type="molecule type" value="Genomic_DNA"/>
</dbReference>
<keyword evidence="3" id="KW-0808">Transferase</keyword>
<name>L7TNA8_9CAUD</name>
<dbReference type="KEGG" id="vg:14477212"/>
<keyword evidence="6" id="KW-0233">DNA recombination</keyword>
<dbReference type="GO" id="GO:0044826">
    <property type="term" value="P:viral genome integration into host DNA"/>
    <property type="evidence" value="ECO:0007669"/>
    <property type="project" value="UniProtKB-KW"/>
</dbReference>
<dbReference type="GO" id="GO:0016787">
    <property type="term" value="F:hydrolase activity"/>
    <property type="evidence" value="ECO:0007669"/>
    <property type="project" value="UniProtKB-KW"/>
</dbReference>
<dbReference type="Gene3D" id="1.10.443.10">
    <property type="entry name" value="Intergrase catalytic core"/>
    <property type="match status" value="1"/>
</dbReference>
<feature type="domain" description="Tyr recombinase" evidence="9">
    <location>
        <begin position="205"/>
        <end position="384"/>
    </location>
</feature>
<dbReference type="InterPro" id="IPR050090">
    <property type="entry name" value="Tyrosine_recombinase_XerCD"/>
</dbReference>
<evidence type="ECO:0000256" key="4">
    <source>
        <dbReference type="ARBA" id="ARBA00022801"/>
    </source>
</evidence>
<dbReference type="RefSeq" id="YP_007379153.1">
    <property type="nucleotide sequence ID" value="NC_020159.1"/>
</dbReference>
<dbReference type="InterPro" id="IPR013762">
    <property type="entry name" value="Integrase-like_cat_sf"/>
</dbReference>
<dbReference type="CDD" id="cd00397">
    <property type="entry name" value="DNA_BRE_C"/>
    <property type="match status" value="1"/>
</dbReference>
<keyword evidence="5" id="KW-0238">DNA-binding</keyword>
<dbReference type="GO" id="GO:0016740">
    <property type="term" value="F:transferase activity"/>
    <property type="evidence" value="ECO:0007669"/>
    <property type="project" value="UniProtKB-KW"/>
</dbReference>
<reference evidence="10 11" key="1">
    <citation type="journal article" date="2013" name="J. Virol.">
        <title>Insights into head-tailed viruses infecting extremely halophilic archaea.</title>
        <authorList>
            <person name="Pietila M.K."/>
            <person name="Laurinmaki P."/>
            <person name="Russell D.A."/>
            <person name="Ko C.C."/>
            <person name="Jacobs-Sera D."/>
            <person name="Butcher S.J."/>
            <person name="Bamford D.H."/>
            <person name="Hendrix R.W."/>
        </authorList>
    </citation>
    <scope>NUCLEOTIDE SEQUENCE [LARGE SCALE GENOMIC DNA]</scope>
</reference>
<keyword evidence="7" id="KW-0229">DNA integration</keyword>
<keyword evidence="11" id="KW-1185">Reference proteome</keyword>
<dbReference type="OrthoDB" id="2762at10239"/>
<dbReference type="Pfam" id="PF00589">
    <property type="entry name" value="Phage_integrase"/>
    <property type="match status" value="1"/>
</dbReference>
<keyword evidence="7" id="KW-1179">Viral genome integration</keyword>
<dbReference type="Proteomes" id="UP000011138">
    <property type="component" value="Segment"/>
</dbReference>
<evidence type="ECO:0000256" key="2">
    <source>
        <dbReference type="ARBA" id="ARBA00016082"/>
    </source>
</evidence>
<evidence type="ECO:0000259" key="9">
    <source>
        <dbReference type="PROSITE" id="PS51898"/>
    </source>
</evidence>
<keyword evidence="4" id="KW-0378">Hydrolase</keyword>
<dbReference type="InterPro" id="IPR002104">
    <property type="entry name" value="Integrase_catalytic"/>
</dbReference>
<evidence type="ECO:0000313" key="10">
    <source>
        <dbReference type="EMBL" id="AGC34342.1"/>
    </source>
</evidence>
<organism evidence="10 11">
    <name type="scientific">Halorubrum sodomense tailed virus 2</name>
    <dbReference type="NCBI Taxonomy" id="1262527"/>
    <lineage>
        <taxon>Viruses</taxon>
        <taxon>Duplodnaviria</taxon>
        <taxon>Heunggongvirae</taxon>
        <taxon>Uroviricota</taxon>
        <taxon>Caudoviricetes</taxon>
        <taxon>Thumleimavirales</taxon>
        <taxon>Hafunaviridae</taxon>
        <taxon>Mincapvirus</taxon>
        <taxon>Mincapvirus eilatense</taxon>
        <taxon>Mincapvirus HSTV2</taxon>
    </lineage>
</organism>
<evidence type="ECO:0000256" key="7">
    <source>
        <dbReference type="ARBA" id="ARBA00023195"/>
    </source>
</evidence>
<evidence type="ECO:0000256" key="5">
    <source>
        <dbReference type="ARBA" id="ARBA00023125"/>
    </source>
</evidence>
<dbReference type="GeneID" id="14477212"/>
<dbReference type="PANTHER" id="PTHR30349">
    <property type="entry name" value="PHAGE INTEGRASE-RELATED"/>
    <property type="match status" value="1"/>
</dbReference>
<comment type="similarity">
    <text evidence="1">Belongs to the 'phage' integrase family.</text>
</comment>
<sequence length="387" mass="44700">MNADLPITLENCDVDVQHNLDPGRSIVVVPKTLDGALTDRQLVDYKDQRVKFLSWLLNVGKNPHRASGYAPYTVYSDAYRTARFDQWVWEQRDEYKYPPDEQDAHDYIDHLAYSDKGQVEKGKLQEGIEHLNKWLQHTTGEPEWEFKVSFRSSSGNLEPRDYLSAEERRAVRQAALNAGNIPAYNSLSPAERRGWKQHISKILGKPYEDVTPEDWGEVDGWEVTSLVWASLDAGFRPDEVGKAKVSWVDTENGVLRIPHEDSSKNEGNWTVTLTDRTTTALQRWLRERENRPRYDDSELLWLTSHGNPHGSKSLSRLIKRLCDEAGIDYENRQMSWYTIRHSVGTHMAHHRDLKAAKSQLRHKSPKTTMQYDNVSVEDRRDALDKMG</sequence>
<proteinExistence type="inferred from homology"/>
<dbReference type="PANTHER" id="PTHR30349:SF41">
    <property type="entry name" value="INTEGRASE_RECOMBINASE PROTEIN MJ0367-RELATED"/>
    <property type="match status" value="1"/>
</dbReference>
<evidence type="ECO:0000256" key="8">
    <source>
        <dbReference type="SAM" id="MobiDB-lite"/>
    </source>
</evidence>
<evidence type="ECO:0000256" key="1">
    <source>
        <dbReference type="ARBA" id="ARBA00008857"/>
    </source>
</evidence>
<dbReference type="GO" id="GO:0075713">
    <property type="term" value="P:establishment of integrated proviral latency"/>
    <property type="evidence" value="ECO:0007669"/>
    <property type="project" value="UniProtKB-KW"/>
</dbReference>
<feature type="region of interest" description="Disordered" evidence="8">
    <location>
        <begin position="361"/>
        <end position="387"/>
    </location>
</feature>
<evidence type="ECO:0000256" key="6">
    <source>
        <dbReference type="ARBA" id="ARBA00023172"/>
    </source>
</evidence>
<accession>L7TNA8</accession>
<protein>
    <recommendedName>
        <fullName evidence="2">Integrase</fullName>
    </recommendedName>
</protein>
<evidence type="ECO:0000313" key="11">
    <source>
        <dbReference type="Proteomes" id="UP000011138"/>
    </source>
</evidence>
<keyword evidence="7" id="KW-1160">Virus entry into host cell</keyword>
<evidence type="ECO:0000256" key="3">
    <source>
        <dbReference type="ARBA" id="ARBA00022679"/>
    </source>
</evidence>
<dbReference type="GO" id="GO:0003677">
    <property type="term" value="F:DNA binding"/>
    <property type="evidence" value="ECO:0007669"/>
    <property type="project" value="UniProtKB-KW"/>
</dbReference>
<dbReference type="InterPro" id="IPR011010">
    <property type="entry name" value="DNA_brk_join_enz"/>
</dbReference>